<dbReference type="Proteomes" id="UP000471640">
    <property type="component" value="Unassembled WGS sequence"/>
</dbReference>
<dbReference type="InterPro" id="IPR036271">
    <property type="entry name" value="Tet_transcr_reg_TetR-rel_C_sf"/>
</dbReference>
<evidence type="ECO:0000313" key="6">
    <source>
        <dbReference type="EMBL" id="NEX19722.1"/>
    </source>
</evidence>
<dbReference type="SUPFAM" id="SSF46689">
    <property type="entry name" value="Homeodomain-like"/>
    <property type="match status" value="1"/>
</dbReference>
<feature type="DNA-binding region" description="H-T-H motif" evidence="4">
    <location>
        <begin position="35"/>
        <end position="54"/>
    </location>
</feature>
<sequence length="239" mass="25861">MSDRPANTETAADTRQRLLRSALHAFGHNDYDAVSNRQLVQDAGANIAAISYHFGGKRELYLATAAYLAEQMSEGMREHLERIEQALPTASAADCRQMLGQLLSGLAQQLMAGPFSEDAPGFIFREQNQPTEAFDVIYAKLFGPMHAVMAGLVAGARGREQVDTECRLVAHALTGPPIAFRAARTTLLRHLGQDAYAADDVAQIQALLQAITEAALDYRSLGSKPLPSSPRQPNSGADR</sequence>
<organism evidence="6 7">
    <name type="scientific">Thiorhodococcus mannitoliphagus</name>
    <dbReference type="NCBI Taxonomy" id="329406"/>
    <lineage>
        <taxon>Bacteria</taxon>
        <taxon>Pseudomonadati</taxon>
        <taxon>Pseudomonadota</taxon>
        <taxon>Gammaproteobacteria</taxon>
        <taxon>Chromatiales</taxon>
        <taxon>Chromatiaceae</taxon>
        <taxon>Thiorhodococcus</taxon>
    </lineage>
</organism>
<comment type="caution">
    <text evidence="6">The sequence shown here is derived from an EMBL/GenBank/DDBJ whole genome shotgun (WGS) entry which is preliminary data.</text>
</comment>
<dbReference type="PANTHER" id="PTHR30055:SF234">
    <property type="entry name" value="HTH-TYPE TRANSCRIPTIONAL REGULATOR BETI"/>
    <property type="match status" value="1"/>
</dbReference>
<name>A0A6P1DUK1_9GAMM</name>
<dbReference type="Pfam" id="PF09209">
    <property type="entry name" value="CecR_C"/>
    <property type="match status" value="1"/>
</dbReference>
<dbReference type="InterPro" id="IPR009057">
    <property type="entry name" value="Homeodomain-like_sf"/>
</dbReference>
<dbReference type="InterPro" id="IPR001647">
    <property type="entry name" value="HTH_TetR"/>
</dbReference>
<evidence type="ECO:0000256" key="1">
    <source>
        <dbReference type="ARBA" id="ARBA00023015"/>
    </source>
</evidence>
<dbReference type="PANTHER" id="PTHR30055">
    <property type="entry name" value="HTH-TYPE TRANSCRIPTIONAL REGULATOR RUTR"/>
    <property type="match status" value="1"/>
</dbReference>
<keyword evidence="3" id="KW-0804">Transcription</keyword>
<evidence type="ECO:0000256" key="3">
    <source>
        <dbReference type="ARBA" id="ARBA00023163"/>
    </source>
</evidence>
<dbReference type="InterPro" id="IPR015292">
    <property type="entry name" value="Tscrpt_reg_YbiH_C"/>
</dbReference>
<dbReference type="Gene3D" id="1.10.357.10">
    <property type="entry name" value="Tetracycline Repressor, domain 2"/>
    <property type="match status" value="1"/>
</dbReference>
<gene>
    <name evidence="6" type="ORF">G3480_05230</name>
</gene>
<dbReference type="RefSeq" id="WP_164652619.1">
    <property type="nucleotide sequence ID" value="NZ_JAAIJR010000014.1"/>
</dbReference>
<evidence type="ECO:0000313" key="7">
    <source>
        <dbReference type="Proteomes" id="UP000471640"/>
    </source>
</evidence>
<dbReference type="InterPro" id="IPR050109">
    <property type="entry name" value="HTH-type_TetR-like_transc_reg"/>
</dbReference>
<evidence type="ECO:0000259" key="5">
    <source>
        <dbReference type="PROSITE" id="PS50977"/>
    </source>
</evidence>
<dbReference type="Gene3D" id="1.10.10.60">
    <property type="entry name" value="Homeodomain-like"/>
    <property type="match status" value="1"/>
</dbReference>
<dbReference type="GO" id="GO:0000976">
    <property type="term" value="F:transcription cis-regulatory region binding"/>
    <property type="evidence" value="ECO:0007669"/>
    <property type="project" value="TreeGrafter"/>
</dbReference>
<keyword evidence="7" id="KW-1185">Reference proteome</keyword>
<proteinExistence type="predicted"/>
<dbReference type="Pfam" id="PF00440">
    <property type="entry name" value="TetR_N"/>
    <property type="match status" value="1"/>
</dbReference>
<dbReference type="GO" id="GO:0003700">
    <property type="term" value="F:DNA-binding transcription factor activity"/>
    <property type="evidence" value="ECO:0007669"/>
    <property type="project" value="TreeGrafter"/>
</dbReference>
<keyword evidence="2 4" id="KW-0238">DNA-binding</keyword>
<reference evidence="6 7" key="2">
    <citation type="submission" date="2020-02" db="EMBL/GenBank/DDBJ databases">
        <title>Genome sequences of Thiorhodococcus mannitoliphagus and Thiorhodococcus minor, purple sulfur photosynthetic bacteria in the gammaproteobacterial family, Chromatiaceae.</title>
        <authorList>
            <person name="Aviles F.A."/>
            <person name="Meyer T.E."/>
            <person name="Kyndt J.A."/>
        </authorList>
    </citation>
    <scope>NUCLEOTIDE SEQUENCE [LARGE SCALE GENOMIC DNA]</scope>
    <source>
        <strain evidence="6 7">DSM 18266</strain>
    </source>
</reference>
<dbReference type="PROSITE" id="PS50977">
    <property type="entry name" value="HTH_TETR_2"/>
    <property type="match status" value="1"/>
</dbReference>
<reference evidence="7" key="1">
    <citation type="journal article" date="2020" name="Microbiol. Resour. Announc.">
        <title>Draft Genome Sequences of Thiorhodococcus mannitoliphagus and Thiorhodococcus minor, Purple Sulfur Photosynthetic Bacteria in the Gammaproteobacterial Family Chromatiaceae.</title>
        <authorList>
            <person name="Aviles F.A."/>
            <person name="Meyer T.E."/>
            <person name="Kyndt J.A."/>
        </authorList>
    </citation>
    <scope>NUCLEOTIDE SEQUENCE [LARGE SCALE GENOMIC DNA]</scope>
    <source>
        <strain evidence="7">DSM 18266</strain>
    </source>
</reference>
<evidence type="ECO:0000256" key="2">
    <source>
        <dbReference type="ARBA" id="ARBA00023125"/>
    </source>
</evidence>
<feature type="domain" description="HTH tetR-type" evidence="5">
    <location>
        <begin position="12"/>
        <end position="72"/>
    </location>
</feature>
<dbReference type="SUPFAM" id="SSF48498">
    <property type="entry name" value="Tetracyclin repressor-like, C-terminal domain"/>
    <property type="match status" value="1"/>
</dbReference>
<evidence type="ECO:0000256" key="4">
    <source>
        <dbReference type="PROSITE-ProRule" id="PRU00335"/>
    </source>
</evidence>
<dbReference type="AlphaFoldDB" id="A0A6P1DUK1"/>
<protein>
    <submittedName>
        <fullName evidence="6">CerR family C-terminal domain-containing protein</fullName>
    </submittedName>
</protein>
<accession>A0A6P1DUK1</accession>
<dbReference type="EMBL" id="JAAIJR010000014">
    <property type="protein sequence ID" value="NEX19722.1"/>
    <property type="molecule type" value="Genomic_DNA"/>
</dbReference>
<keyword evidence="1" id="KW-0805">Transcription regulation</keyword>